<dbReference type="AlphaFoldDB" id="K5X4H6"/>
<feature type="region of interest" description="Disordered" evidence="1">
    <location>
        <begin position="1"/>
        <end position="112"/>
    </location>
</feature>
<proteinExistence type="predicted"/>
<dbReference type="EMBL" id="JH930470">
    <property type="protein sequence ID" value="EKM57737.1"/>
    <property type="molecule type" value="Genomic_DNA"/>
</dbReference>
<evidence type="ECO:0000313" key="2">
    <source>
        <dbReference type="EMBL" id="EKM57737.1"/>
    </source>
</evidence>
<name>K5X4H6_PHACS</name>
<evidence type="ECO:0000313" key="3">
    <source>
        <dbReference type="Proteomes" id="UP000008370"/>
    </source>
</evidence>
<dbReference type="GeneID" id="18915254"/>
<dbReference type="Proteomes" id="UP000008370">
    <property type="component" value="Unassembled WGS sequence"/>
</dbReference>
<dbReference type="OrthoDB" id="2755270at2759"/>
<organism evidence="2 3">
    <name type="scientific">Phanerochaete carnosa (strain HHB-10118-sp)</name>
    <name type="common">White-rot fungus</name>
    <name type="synonym">Peniophora carnosa</name>
    <dbReference type="NCBI Taxonomy" id="650164"/>
    <lineage>
        <taxon>Eukaryota</taxon>
        <taxon>Fungi</taxon>
        <taxon>Dikarya</taxon>
        <taxon>Basidiomycota</taxon>
        <taxon>Agaricomycotina</taxon>
        <taxon>Agaricomycetes</taxon>
        <taxon>Polyporales</taxon>
        <taxon>Phanerochaetaceae</taxon>
        <taxon>Phanerochaete</taxon>
    </lineage>
</organism>
<evidence type="ECO:0000256" key="1">
    <source>
        <dbReference type="SAM" id="MobiDB-lite"/>
    </source>
</evidence>
<feature type="compositionally biased region" description="Low complexity" evidence="1">
    <location>
        <begin position="42"/>
        <end position="62"/>
    </location>
</feature>
<reference evidence="2 3" key="1">
    <citation type="journal article" date="2012" name="BMC Genomics">
        <title>Comparative genomics of the white-rot fungi, Phanerochaete carnosa and P. chrysosporium, to elucidate the genetic basis of the distinct wood types they colonize.</title>
        <authorList>
            <person name="Suzuki H."/>
            <person name="MacDonald J."/>
            <person name="Syed K."/>
            <person name="Salamov A."/>
            <person name="Hori C."/>
            <person name="Aerts A."/>
            <person name="Henrissat B."/>
            <person name="Wiebenga A."/>
            <person name="vanKuyk P.A."/>
            <person name="Barry K."/>
            <person name="Lindquist E."/>
            <person name="LaButti K."/>
            <person name="Lapidus A."/>
            <person name="Lucas S."/>
            <person name="Coutinho P."/>
            <person name="Gong Y."/>
            <person name="Samejima M."/>
            <person name="Mahadevan R."/>
            <person name="Abou-Zaid M."/>
            <person name="de Vries R.P."/>
            <person name="Igarashi K."/>
            <person name="Yadav J.S."/>
            <person name="Grigoriev I.V."/>
            <person name="Master E.R."/>
        </authorList>
    </citation>
    <scope>NUCLEOTIDE SEQUENCE [LARGE SCALE GENOMIC DNA]</scope>
    <source>
        <strain evidence="2 3">HHB-10118-sp</strain>
    </source>
</reference>
<dbReference type="HOGENOM" id="CLU_136922_0_0_1"/>
<dbReference type="KEGG" id="pco:PHACADRAFT_251555"/>
<protein>
    <submittedName>
        <fullName evidence="2">Uncharacterized protein</fullName>
    </submittedName>
</protein>
<feature type="compositionally biased region" description="Basic residues" evidence="1">
    <location>
        <begin position="1"/>
        <end position="11"/>
    </location>
</feature>
<sequence>MEPRTKAHKHDRIAEWVEQQSAMRYSPRSYDPPPRITIPAPSSVSRTGSSSTRTTSFSEQSSAGPSTLKRRAVPPSPSHTNPISMTVAPAPPHEQRTPPFPQSPPGSGYPMAMEVASPRVETPRVSTSYLYESGLHATDGDLGT</sequence>
<dbReference type="InParanoid" id="K5X4H6"/>
<accession>K5X4H6</accession>
<keyword evidence="3" id="KW-1185">Reference proteome</keyword>
<dbReference type="RefSeq" id="XP_007393082.1">
    <property type="nucleotide sequence ID" value="XM_007393020.1"/>
</dbReference>
<gene>
    <name evidence="2" type="ORF">PHACADRAFT_251555</name>
</gene>